<evidence type="ECO:0000259" key="1">
    <source>
        <dbReference type="PROSITE" id="PS51722"/>
    </source>
</evidence>
<proteinExistence type="predicted"/>
<dbReference type="InterPro" id="IPR049394">
    <property type="entry name" value="eEFSec_C"/>
</dbReference>
<feature type="domain" description="Tr-type G" evidence="1">
    <location>
        <begin position="26"/>
        <end position="222"/>
    </location>
</feature>
<keyword evidence="2" id="KW-0251">Elongation factor</keyword>
<dbReference type="HOGENOM" id="CLU_019148_1_0_1"/>
<dbReference type="CDD" id="cd04094">
    <property type="entry name" value="eSelB_III"/>
    <property type="match status" value="1"/>
</dbReference>
<dbReference type="FunCoup" id="I7LW08">
    <property type="interactions" value="52"/>
</dbReference>
<keyword evidence="2" id="KW-0648">Protein biosynthesis</keyword>
<dbReference type="CDD" id="cd01889">
    <property type="entry name" value="SelB_euk"/>
    <property type="match status" value="1"/>
</dbReference>
<dbReference type="OrthoDB" id="2067at2759"/>
<dbReference type="Gene3D" id="3.40.50.300">
    <property type="entry name" value="P-loop containing nucleotide triphosphate hydrolases"/>
    <property type="match status" value="1"/>
</dbReference>
<dbReference type="AlphaFoldDB" id="I7LW08"/>
<dbReference type="GeneID" id="7846000"/>
<dbReference type="PANTHER" id="PTHR43721">
    <property type="entry name" value="ELONGATION FACTOR TU-RELATED"/>
    <property type="match status" value="1"/>
</dbReference>
<dbReference type="GO" id="GO:0005525">
    <property type="term" value="F:GTP binding"/>
    <property type="evidence" value="ECO:0007669"/>
    <property type="project" value="InterPro"/>
</dbReference>
<dbReference type="FunFam" id="2.40.30.10:FF:000052">
    <property type="entry name" value="Selenocysteine-specific elongation factor EF-Sec"/>
    <property type="match status" value="1"/>
</dbReference>
<dbReference type="PROSITE" id="PS51722">
    <property type="entry name" value="G_TR_2"/>
    <property type="match status" value="1"/>
</dbReference>
<dbReference type="Pfam" id="PF21131">
    <property type="entry name" value="eEFSec_4th"/>
    <property type="match status" value="1"/>
</dbReference>
<reference evidence="3" key="1">
    <citation type="journal article" date="2006" name="PLoS Biol.">
        <title>Macronuclear genome sequence of the ciliate Tetrahymena thermophila, a model eukaryote.</title>
        <authorList>
            <person name="Eisen J.A."/>
            <person name="Coyne R.S."/>
            <person name="Wu M."/>
            <person name="Wu D."/>
            <person name="Thiagarajan M."/>
            <person name="Wortman J.R."/>
            <person name="Badger J.H."/>
            <person name="Ren Q."/>
            <person name="Amedeo P."/>
            <person name="Jones K.M."/>
            <person name="Tallon L.J."/>
            <person name="Delcher A.L."/>
            <person name="Salzberg S.L."/>
            <person name="Silva J.C."/>
            <person name="Haas B.J."/>
            <person name="Majoros W.H."/>
            <person name="Farzad M."/>
            <person name="Carlton J.M."/>
            <person name="Smith R.K. Jr."/>
            <person name="Garg J."/>
            <person name="Pearlman R.E."/>
            <person name="Karrer K.M."/>
            <person name="Sun L."/>
            <person name="Manning G."/>
            <person name="Elde N.C."/>
            <person name="Turkewitz A.P."/>
            <person name="Asai D.J."/>
            <person name="Wilkes D.E."/>
            <person name="Wang Y."/>
            <person name="Cai H."/>
            <person name="Collins K."/>
            <person name="Stewart B.A."/>
            <person name="Lee S.R."/>
            <person name="Wilamowska K."/>
            <person name="Weinberg Z."/>
            <person name="Ruzzo W.L."/>
            <person name="Wloga D."/>
            <person name="Gaertig J."/>
            <person name="Frankel J."/>
            <person name="Tsao C.-C."/>
            <person name="Gorovsky M.A."/>
            <person name="Keeling P.J."/>
            <person name="Waller R.F."/>
            <person name="Patron N.J."/>
            <person name="Cherry J.M."/>
            <person name="Stover N.A."/>
            <person name="Krieger C.J."/>
            <person name="del Toro C."/>
            <person name="Ryder H.F."/>
            <person name="Williamson S.C."/>
            <person name="Barbeau R.A."/>
            <person name="Hamilton E.P."/>
            <person name="Orias E."/>
        </authorList>
    </citation>
    <scope>NUCLEOTIDE SEQUENCE [LARGE SCALE GENOMIC DNA]</scope>
    <source>
        <strain evidence="3">SB210</strain>
    </source>
</reference>
<dbReference type="InterPro" id="IPR050055">
    <property type="entry name" value="EF-Tu_GTPase"/>
</dbReference>
<gene>
    <name evidence="2" type="ORF">TTHERM_00408870</name>
</gene>
<dbReference type="Proteomes" id="UP000009168">
    <property type="component" value="Unassembled WGS sequence"/>
</dbReference>
<dbReference type="GO" id="GO:0003924">
    <property type="term" value="F:GTPase activity"/>
    <property type="evidence" value="ECO:0007669"/>
    <property type="project" value="InterPro"/>
</dbReference>
<organism evidence="2 3">
    <name type="scientific">Tetrahymena thermophila (strain SB210)</name>
    <dbReference type="NCBI Taxonomy" id="312017"/>
    <lineage>
        <taxon>Eukaryota</taxon>
        <taxon>Sar</taxon>
        <taxon>Alveolata</taxon>
        <taxon>Ciliophora</taxon>
        <taxon>Intramacronucleata</taxon>
        <taxon>Oligohymenophorea</taxon>
        <taxon>Hymenostomatida</taxon>
        <taxon>Tetrahymenina</taxon>
        <taxon>Tetrahymenidae</taxon>
        <taxon>Tetrahymena</taxon>
    </lineage>
</organism>
<dbReference type="PANTHER" id="PTHR43721:SF11">
    <property type="entry name" value="SELENOCYSTEINE-SPECIFIC ELONGATION FACTOR"/>
    <property type="match status" value="1"/>
</dbReference>
<protein>
    <submittedName>
        <fullName evidence="2">Selenocysteine-specific elongation factor</fullName>
    </submittedName>
</protein>
<dbReference type="OMA" id="CFAIKGQ"/>
<keyword evidence="3" id="KW-1185">Reference proteome</keyword>
<dbReference type="InParanoid" id="I7LW08"/>
<dbReference type="InterPro" id="IPR005225">
    <property type="entry name" value="Small_GTP-bd"/>
</dbReference>
<dbReference type="NCBIfam" id="TIGR00231">
    <property type="entry name" value="small_GTP"/>
    <property type="match status" value="1"/>
</dbReference>
<dbReference type="SUPFAM" id="SSF50447">
    <property type="entry name" value="Translation proteins"/>
    <property type="match status" value="1"/>
</dbReference>
<dbReference type="InterPro" id="IPR000795">
    <property type="entry name" value="T_Tr_GTP-bd_dom"/>
</dbReference>
<dbReference type="InterPro" id="IPR027417">
    <property type="entry name" value="P-loop_NTPase"/>
</dbReference>
<dbReference type="GO" id="GO:0001514">
    <property type="term" value="P:selenocysteine incorporation"/>
    <property type="evidence" value="ECO:0007669"/>
    <property type="project" value="TreeGrafter"/>
</dbReference>
<dbReference type="eggNOG" id="KOG0461">
    <property type="taxonomic scope" value="Eukaryota"/>
</dbReference>
<dbReference type="Pfam" id="PF21208">
    <property type="entry name" value="euk_SelB_III"/>
    <property type="match status" value="1"/>
</dbReference>
<dbReference type="PRINTS" id="PR00315">
    <property type="entry name" value="ELONGATNFCT"/>
</dbReference>
<dbReference type="KEGG" id="tet:TTHERM_00408870"/>
<sequence>MVDSVGPSGKYSFTEDELKNINPKTAYNINIGVLGHIDSGKTSLSKALSVVTSTASMDKNPQSQERGITLDLGFSAFFTKTPQRLKEQLKLDYLQFTLVDCPGHASLIKTIIGGASIIDIMFLVIDINKGIQTQTAECLVIGELLMQKMIVVLNKIDMIPEDKRAETISKKMEQLRKVFSKTKFGASVPMIPIAASQGAIDGQSLHIENLIDCLLGEIEIPQRQKDGPFFFLIDHCFPIKGKGSVVTGTVIQGQHKAGDEVEFPLIKEVKKSKQIQMFKKPVESIIQGDRAGILFTQLDNTLIERGIACTPGIIQFISYAIIPVNKVNYFKYPISSKGKFHVTTGHQTLMASIKLFKVQITQEELLILESTKQNINFQTDKNKKDTFNFDFNKEYEYVENYDDYLKVKKPNECLFALLEFEKPVCASNGTLFICSKFDTDITANICRIGFYGNLITQLTQEELKNKKLKIFREKLREGIIEKVSDDYSVIIKDMFKKETKIEVYVNKPIEISLTKNVGKIQGAFGKSGKVKAVFPNGVLHQPIQVNANGEEQKQNQDDILTEEKLVGQTVILKYNKILFNK</sequence>
<evidence type="ECO:0000313" key="3">
    <source>
        <dbReference type="Proteomes" id="UP000009168"/>
    </source>
</evidence>
<dbReference type="Pfam" id="PF00009">
    <property type="entry name" value="GTP_EFTU"/>
    <property type="match status" value="1"/>
</dbReference>
<evidence type="ECO:0000313" key="2">
    <source>
        <dbReference type="EMBL" id="EAS00534.1"/>
    </source>
</evidence>
<dbReference type="GO" id="GO:0003746">
    <property type="term" value="F:translation elongation factor activity"/>
    <property type="evidence" value="ECO:0007669"/>
    <property type="project" value="UniProtKB-KW"/>
</dbReference>
<dbReference type="EMBL" id="GG662612">
    <property type="protein sequence ID" value="EAS00534.1"/>
    <property type="molecule type" value="Genomic_DNA"/>
</dbReference>
<dbReference type="STRING" id="312017.I7LW08"/>
<accession>I7LW08</accession>
<dbReference type="SUPFAM" id="SSF52540">
    <property type="entry name" value="P-loop containing nucleoside triphosphate hydrolases"/>
    <property type="match status" value="1"/>
</dbReference>
<dbReference type="Gene3D" id="2.40.30.10">
    <property type="entry name" value="Translation factors"/>
    <property type="match status" value="1"/>
</dbReference>
<dbReference type="InterPro" id="IPR049393">
    <property type="entry name" value="eEFSec_III"/>
</dbReference>
<dbReference type="CDD" id="cd03696">
    <property type="entry name" value="SelB_II"/>
    <property type="match status" value="1"/>
</dbReference>
<name>I7LW08_TETTS</name>
<dbReference type="InterPro" id="IPR009000">
    <property type="entry name" value="Transl_B-barrel_sf"/>
</dbReference>
<dbReference type="RefSeq" id="XP_001020779.1">
    <property type="nucleotide sequence ID" value="XM_001020779.3"/>
</dbReference>